<evidence type="ECO:0000256" key="1">
    <source>
        <dbReference type="ARBA" id="ARBA00009005"/>
    </source>
</evidence>
<sequence>MVKRAVLVGCTYNETRFSLYGCINDVSNMNTLIVQRLGFLQENVKVLTDPLLPEATIPTGENIRDALSEMVKSAGAGDVLLFYFSGHGTAIPVYVPGQPYREEKAIVSCDLDLITRRELRELIDQLPAGATLTIVADSSYSGGLATKVKKQIESNMLIPFPTSYAKLIRKSIDFNIIRQIRSVASYPTNDQATGSSFISSPDDGILLSGCDANETSFDVVLGGGGGRPYGAFTNALLKVLTRNRGESLENSRLVYGARKKLMEDGIGVDQNPCLYCSHDNVNKHFLGGFVEIDQNE</sequence>
<evidence type="ECO:0000259" key="2">
    <source>
        <dbReference type="Pfam" id="PF00656"/>
    </source>
</evidence>
<organism evidence="3 4">
    <name type="scientific">Hibiscus syriacus</name>
    <name type="common">Rose of Sharon</name>
    <dbReference type="NCBI Taxonomy" id="106335"/>
    <lineage>
        <taxon>Eukaryota</taxon>
        <taxon>Viridiplantae</taxon>
        <taxon>Streptophyta</taxon>
        <taxon>Embryophyta</taxon>
        <taxon>Tracheophyta</taxon>
        <taxon>Spermatophyta</taxon>
        <taxon>Magnoliopsida</taxon>
        <taxon>eudicotyledons</taxon>
        <taxon>Gunneridae</taxon>
        <taxon>Pentapetalae</taxon>
        <taxon>rosids</taxon>
        <taxon>malvids</taxon>
        <taxon>Malvales</taxon>
        <taxon>Malvaceae</taxon>
        <taxon>Malvoideae</taxon>
        <taxon>Hibiscus</taxon>
    </lineage>
</organism>
<dbReference type="PANTHER" id="PTHR48104:SF7">
    <property type="entry name" value="METACASPASE-9"/>
    <property type="match status" value="1"/>
</dbReference>
<comment type="caution">
    <text evidence="3">The sequence shown here is derived from an EMBL/GenBank/DDBJ whole genome shotgun (WGS) entry which is preliminary data.</text>
</comment>
<dbReference type="InterPro" id="IPR050452">
    <property type="entry name" value="Metacaspase"/>
</dbReference>
<feature type="domain" description="Peptidase C14 caspase" evidence="2">
    <location>
        <begin position="3"/>
        <end position="277"/>
    </location>
</feature>
<dbReference type="GO" id="GO:0004197">
    <property type="term" value="F:cysteine-type endopeptidase activity"/>
    <property type="evidence" value="ECO:0007669"/>
    <property type="project" value="InterPro"/>
</dbReference>
<dbReference type="Proteomes" id="UP000436088">
    <property type="component" value="Unassembled WGS sequence"/>
</dbReference>
<dbReference type="GO" id="GO:0006508">
    <property type="term" value="P:proteolysis"/>
    <property type="evidence" value="ECO:0007669"/>
    <property type="project" value="InterPro"/>
</dbReference>
<dbReference type="PANTHER" id="PTHR48104">
    <property type="entry name" value="METACASPASE-4"/>
    <property type="match status" value="1"/>
</dbReference>
<gene>
    <name evidence="3" type="ORF">F3Y22_tig00110933pilonHSYRG00076</name>
</gene>
<comment type="similarity">
    <text evidence="1">Belongs to the peptidase C14B family.</text>
</comment>
<reference evidence="3" key="1">
    <citation type="submission" date="2019-09" db="EMBL/GenBank/DDBJ databases">
        <title>Draft genome information of white flower Hibiscus syriacus.</title>
        <authorList>
            <person name="Kim Y.-M."/>
        </authorList>
    </citation>
    <scope>NUCLEOTIDE SEQUENCE [LARGE SCALE GENOMIC DNA]</scope>
    <source>
        <strain evidence="3">YM2019G1</strain>
    </source>
</reference>
<accession>A0A6A2ZCU1</accession>
<proteinExistence type="inferred from homology"/>
<dbReference type="AlphaFoldDB" id="A0A6A2ZCU1"/>
<dbReference type="EMBL" id="VEPZ02001168">
    <property type="protein sequence ID" value="KAE8689557.1"/>
    <property type="molecule type" value="Genomic_DNA"/>
</dbReference>
<protein>
    <recommendedName>
        <fullName evidence="2">Peptidase C14 caspase domain-containing protein</fullName>
    </recommendedName>
</protein>
<keyword evidence="4" id="KW-1185">Reference proteome</keyword>
<name>A0A6A2ZCU1_HIBSY</name>
<dbReference type="InterPro" id="IPR011600">
    <property type="entry name" value="Pept_C14_caspase"/>
</dbReference>
<dbReference type="Pfam" id="PF00656">
    <property type="entry name" value="Peptidase_C14"/>
    <property type="match status" value="1"/>
</dbReference>
<evidence type="ECO:0000313" key="4">
    <source>
        <dbReference type="Proteomes" id="UP000436088"/>
    </source>
</evidence>
<dbReference type="OrthoDB" id="3223806at2759"/>
<dbReference type="Gene3D" id="3.40.50.1460">
    <property type="match status" value="1"/>
</dbReference>
<dbReference type="GO" id="GO:0005737">
    <property type="term" value="C:cytoplasm"/>
    <property type="evidence" value="ECO:0007669"/>
    <property type="project" value="TreeGrafter"/>
</dbReference>
<evidence type="ECO:0000313" key="3">
    <source>
        <dbReference type="EMBL" id="KAE8689557.1"/>
    </source>
</evidence>